<dbReference type="AlphaFoldDB" id="A0A803NAX8"/>
<dbReference type="PANTHER" id="PTHR47859:SF1">
    <property type="entry name" value="PENTATRICOPEPTIDE REPEAT-CONTAINING PROTEIN"/>
    <property type="match status" value="1"/>
</dbReference>
<evidence type="ECO:0000256" key="2">
    <source>
        <dbReference type="PROSITE-ProRule" id="PRU00708"/>
    </source>
</evidence>
<keyword evidence="4" id="KW-1185">Reference proteome</keyword>
<accession>A0A803NAX8</accession>
<reference evidence="3" key="1">
    <citation type="journal article" date="2017" name="Nature">
        <title>The genome of Chenopodium quinoa.</title>
        <authorList>
            <person name="Jarvis D.E."/>
            <person name="Ho Y.S."/>
            <person name="Lightfoot D.J."/>
            <person name="Schmoeckel S.M."/>
            <person name="Li B."/>
            <person name="Borm T.J.A."/>
            <person name="Ohyanagi H."/>
            <person name="Mineta K."/>
            <person name="Michell C.T."/>
            <person name="Saber N."/>
            <person name="Kharbatia N.M."/>
            <person name="Rupper R.R."/>
            <person name="Sharp A.R."/>
            <person name="Dally N."/>
            <person name="Boughton B.A."/>
            <person name="Woo Y.H."/>
            <person name="Gao G."/>
            <person name="Schijlen E.G.W.M."/>
            <person name="Guo X."/>
            <person name="Momin A.A."/>
            <person name="Negrao S."/>
            <person name="Al-Babili S."/>
            <person name="Gehring C."/>
            <person name="Roessner U."/>
            <person name="Jung C."/>
            <person name="Murphy K."/>
            <person name="Arold S.T."/>
            <person name="Gojobori T."/>
            <person name="van der Linden C.G."/>
            <person name="van Loo E.N."/>
            <person name="Jellen E.N."/>
            <person name="Maughan P.J."/>
            <person name="Tester M."/>
        </authorList>
    </citation>
    <scope>NUCLEOTIDE SEQUENCE [LARGE SCALE GENOMIC DNA]</scope>
    <source>
        <strain evidence="3">cv. PI 614886</strain>
    </source>
</reference>
<dbReference type="OMA" id="PLRKFIW"/>
<dbReference type="InterPro" id="IPR011990">
    <property type="entry name" value="TPR-like_helical_dom_sf"/>
</dbReference>
<reference evidence="3" key="2">
    <citation type="submission" date="2021-03" db="UniProtKB">
        <authorList>
            <consortium name="EnsemblPlants"/>
        </authorList>
    </citation>
    <scope>IDENTIFICATION</scope>
</reference>
<keyword evidence="1" id="KW-0677">Repeat</keyword>
<dbReference type="PROSITE" id="PS51375">
    <property type="entry name" value="PPR"/>
    <property type="match status" value="2"/>
</dbReference>
<evidence type="ECO:0000313" key="3">
    <source>
        <dbReference type="EnsemblPlants" id="AUR62043177-RA:cds"/>
    </source>
</evidence>
<dbReference type="InterPro" id="IPR002885">
    <property type="entry name" value="PPR_rpt"/>
</dbReference>
<evidence type="ECO:0000313" key="4">
    <source>
        <dbReference type="Proteomes" id="UP000596660"/>
    </source>
</evidence>
<sequence>MYRTILKCPRRSIAELFSGPLLPKRGKNNGHLMVESFQTIAGTKDPFNFGYMGDTMTNPLGLQVVNALQLGHRSQASYMLSDAGAAIHAINAEDIVYILEYCARLPDPLFVMEIWRVLEGHDIALSWKHYMLIVRALCNGGYLEEAFHLVKFIGENDRISFILPLCNSLLSACTKMKDVVLFNQCLDLMESQCLGKNEVTYSALLKSIEWLLVLTDCFQLAVWQKNLSVVHEIWKDHCKHYKVNFISLRKFIWSFTRLKDVESAYRTLQHMVVLVSIEHILLRTSVEGKIYCPQLDIPIPSGSVVCSNLHKDQHANSASSNGEGMIMDSIEALRCSPLHAEDNMDRSTVIKMLKDPRKEPIKKILRWSFNDVIHACGRQKPKLAQQLIVQMQNLGLEPSSHTYDGLAKAIIPSRGINDTLELLKVMRVKNLKPYDSTLSTLSICCSRALHLDLAEDLLNQIAASPYAFPYNAFLRACDVMDQPERAIKMLAKMRKVKIKPDITTYELLLSLFGNVNAPYEEGNLLSHADVAKRINIIEMDMLQNGIQHSQHSMNNLLVHVLLVDKQVDNTHCISLIDYPALQLEYMDFDLASSLFLLEGMVQELLKYLHRAESQSLVNNYLGTDIYNTVLHSLVEAKENHKAIEIFRKMKLCGIKLDAATYNIMIDCCSNIRCFKSACALVSMMVRDGFSPQMLTYTALIKILLEYDAFTDAVDLLEQAISEGKKPDVLLFNPILLKASLKGRIDVIEIVIQAMHREKIQPDQSTCSHVFSAYVERGFLGTAVEALQVLSLRMISLDYETLKDMRRLYENLILSEEQNADTRILQMFRDSENLVAALLNLRWCSFVGSSISWVPDESPWAKRLVSVAAQTTDVL</sequence>
<feature type="repeat" description="PPR" evidence="2">
    <location>
        <begin position="622"/>
        <end position="656"/>
    </location>
</feature>
<dbReference type="Gene3D" id="1.25.40.10">
    <property type="entry name" value="Tetratricopeptide repeat domain"/>
    <property type="match status" value="3"/>
</dbReference>
<dbReference type="Gramene" id="AUR62043177-RA">
    <property type="protein sequence ID" value="AUR62043177-RA:cds"/>
    <property type="gene ID" value="AUR62043177"/>
</dbReference>
<dbReference type="EnsemblPlants" id="AUR62043177-RA">
    <property type="protein sequence ID" value="AUR62043177-RA:cds"/>
    <property type="gene ID" value="AUR62043177"/>
</dbReference>
<evidence type="ECO:0008006" key="5">
    <source>
        <dbReference type="Google" id="ProtNLM"/>
    </source>
</evidence>
<name>A0A803NAX8_CHEQI</name>
<dbReference type="NCBIfam" id="TIGR00756">
    <property type="entry name" value="PPR"/>
    <property type="match status" value="2"/>
</dbReference>
<dbReference type="Pfam" id="PF13041">
    <property type="entry name" value="PPR_2"/>
    <property type="match status" value="1"/>
</dbReference>
<dbReference type="Pfam" id="PF13812">
    <property type="entry name" value="PPR_3"/>
    <property type="match status" value="1"/>
</dbReference>
<dbReference type="Proteomes" id="UP000596660">
    <property type="component" value="Unplaced"/>
</dbReference>
<protein>
    <recommendedName>
        <fullName evidence="5">Pentatricopeptide repeat-containing protein</fullName>
    </recommendedName>
</protein>
<proteinExistence type="predicted"/>
<feature type="repeat" description="PPR" evidence="2">
    <location>
        <begin position="657"/>
        <end position="691"/>
    </location>
</feature>
<evidence type="ECO:0000256" key="1">
    <source>
        <dbReference type="ARBA" id="ARBA00022737"/>
    </source>
</evidence>
<dbReference type="PANTHER" id="PTHR47859">
    <property type="entry name" value="PENTATRICOPEPTIDE REPEAT-CONTAINING PROTEIN"/>
    <property type="match status" value="1"/>
</dbReference>
<organism evidence="3 4">
    <name type="scientific">Chenopodium quinoa</name>
    <name type="common">Quinoa</name>
    <dbReference type="NCBI Taxonomy" id="63459"/>
    <lineage>
        <taxon>Eukaryota</taxon>
        <taxon>Viridiplantae</taxon>
        <taxon>Streptophyta</taxon>
        <taxon>Embryophyta</taxon>
        <taxon>Tracheophyta</taxon>
        <taxon>Spermatophyta</taxon>
        <taxon>Magnoliopsida</taxon>
        <taxon>eudicotyledons</taxon>
        <taxon>Gunneridae</taxon>
        <taxon>Pentapetalae</taxon>
        <taxon>Caryophyllales</taxon>
        <taxon>Chenopodiaceae</taxon>
        <taxon>Chenopodioideae</taxon>
        <taxon>Atripliceae</taxon>
        <taxon>Chenopodium</taxon>
    </lineage>
</organism>